<evidence type="ECO:0000313" key="3">
    <source>
        <dbReference type="EMBL" id="GEL90939.1"/>
    </source>
</evidence>
<feature type="transmembrane region" description="Helical" evidence="1">
    <location>
        <begin position="12"/>
        <end position="38"/>
    </location>
</feature>
<dbReference type="PANTHER" id="PTHR40448:SF1">
    <property type="entry name" value="TWO-COMPONENT SENSOR HISTIDINE KINASE"/>
    <property type="match status" value="1"/>
</dbReference>
<dbReference type="Pfam" id="PF14501">
    <property type="entry name" value="HATPase_c_5"/>
    <property type="match status" value="1"/>
</dbReference>
<feature type="transmembrane region" description="Helical" evidence="1">
    <location>
        <begin position="50"/>
        <end position="66"/>
    </location>
</feature>
<comment type="caution">
    <text evidence="3">The sequence shown here is derived from an EMBL/GenBank/DDBJ whole genome shotgun (WGS) entry which is preliminary data.</text>
</comment>
<keyword evidence="1" id="KW-0812">Transmembrane</keyword>
<evidence type="ECO:0000259" key="2">
    <source>
        <dbReference type="Pfam" id="PF14501"/>
    </source>
</evidence>
<gene>
    <name evidence="3" type="ORF">EVI01_02760</name>
</gene>
<evidence type="ECO:0000313" key="4">
    <source>
        <dbReference type="Proteomes" id="UP000321830"/>
    </source>
</evidence>
<reference evidence="3 4" key="1">
    <citation type="submission" date="2019-07" db="EMBL/GenBank/DDBJ databases">
        <title>Whole genome shotgun sequence of Enterococcus villorum NBRC 100699.</title>
        <authorList>
            <person name="Hosoyama A."/>
            <person name="Uohara A."/>
            <person name="Ohji S."/>
            <person name="Ichikawa N."/>
        </authorList>
    </citation>
    <scope>NUCLEOTIDE SEQUENCE [LARGE SCALE GENOMIC DNA]</scope>
    <source>
        <strain evidence="3 4">NBRC 100699</strain>
    </source>
</reference>
<feature type="domain" description="Sensor histidine kinase NatK-like C-terminal" evidence="2">
    <location>
        <begin position="261"/>
        <end position="363"/>
    </location>
</feature>
<sequence>MFYIFKKKDQENFTLLNALLISATVPYVVSLLISVGVLNNYFLGELKDPMYILLEILLELTVILILRRISKLINLKYFLYQYSSLSSTLLLSFYYLTIQLFLYVAEYFKAYENFIFNIALFLIMQIIFLAIFLVKEIKKKKHEYENKILEKQLLDFKVYAVQLEANQLELRKFKHDYKNLLLSLKQLATESDPKVFEKRIMILEKYSECYFTSIDWNYNDIENIKDIYLEILFISKVYFMKESDIMFQIECKVPVDVVPIQVFDLVRILGVCLDNAIEAAIQTNNPFINVSIIKDRNQIEFIIQNSAIETKEGIPKLLKAGYSTKKGHSGLGLSNIEDIKKKYSNVYVQYEKTKEQFTVQIVLLC</sequence>
<dbReference type="Proteomes" id="UP000321830">
    <property type="component" value="Unassembled WGS sequence"/>
</dbReference>
<keyword evidence="1" id="KW-1133">Transmembrane helix</keyword>
<protein>
    <recommendedName>
        <fullName evidence="2">Sensor histidine kinase NatK-like C-terminal domain-containing protein</fullName>
    </recommendedName>
</protein>
<accession>A0A511IZV5</accession>
<proteinExistence type="predicted"/>
<dbReference type="AlphaFoldDB" id="A0A511IZV5"/>
<dbReference type="EMBL" id="BJWF01000002">
    <property type="protein sequence ID" value="GEL90939.1"/>
    <property type="molecule type" value="Genomic_DNA"/>
</dbReference>
<dbReference type="Gene3D" id="3.30.565.10">
    <property type="entry name" value="Histidine kinase-like ATPase, C-terminal domain"/>
    <property type="match status" value="1"/>
</dbReference>
<evidence type="ECO:0000256" key="1">
    <source>
        <dbReference type="SAM" id="Phobius"/>
    </source>
</evidence>
<dbReference type="InterPro" id="IPR032834">
    <property type="entry name" value="NatK-like_C"/>
</dbReference>
<dbReference type="RefSeq" id="WP_010752094.1">
    <property type="nucleotide sequence ID" value="NZ_JBHLVG010000011.1"/>
</dbReference>
<feature type="transmembrane region" description="Helical" evidence="1">
    <location>
        <begin position="114"/>
        <end position="134"/>
    </location>
</feature>
<organism evidence="3 4">
    <name type="scientific">Enterococcus villorum</name>
    <dbReference type="NCBI Taxonomy" id="112904"/>
    <lineage>
        <taxon>Bacteria</taxon>
        <taxon>Bacillati</taxon>
        <taxon>Bacillota</taxon>
        <taxon>Bacilli</taxon>
        <taxon>Lactobacillales</taxon>
        <taxon>Enterococcaceae</taxon>
        <taxon>Enterococcus</taxon>
    </lineage>
</organism>
<name>A0A511IZV5_9ENTE</name>
<keyword evidence="1" id="KW-0472">Membrane</keyword>
<dbReference type="GO" id="GO:0042802">
    <property type="term" value="F:identical protein binding"/>
    <property type="evidence" value="ECO:0007669"/>
    <property type="project" value="TreeGrafter"/>
</dbReference>
<feature type="transmembrane region" description="Helical" evidence="1">
    <location>
        <begin position="78"/>
        <end position="102"/>
    </location>
</feature>
<dbReference type="SUPFAM" id="SSF55874">
    <property type="entry name" value="ATPase domain of HSP90 chaperone/DNA topoisomerase II/histidine kinase"/>
    <property type="match status" value="1"/>
</dbReference>
<dbReference type="InterPro" id="IPR036890">
    <property type="entry name" value="HATPase_C_sf"/>
</dbReference>
<dbReference type="PANTHER" id="PTHR40448">
    <property type="entry name" value="TWO-COMPONENT SENSOR HISTIDINE KINASE"/>
    <property type="match status" value="1"/>
</dbReference>